<dbReference type="Proteomes" id="UP000311382">
    <property type="component" value="Unassembled WGS sequence"/>
</dbReference>
<dbReference type="SMART" id="SM00543">
    <property type="entry name" value="MIF4G"/>
    <property type="match status" value="2"/>
</dbReference>
<reference evidence="5 6" key="1">
    <citation type="submission" date="2019-03" db="EMBL/GenBank/DDBJ databases">
        <title>Rhodosporidium diobovatum UCD-FST 08-225 genome sequencing, assembly, and annotation.</title>
        <authorList>
            <person name="Fakankun I.U."/>
            <person name="Fristensky B."/>
            <person name="Levin D.B."/>
        </authorList>
    </citation>
    <scope>NUCLEOTIDE SEQUENCE [LARGE SCALE GENOMIC DNA]</scope>
    <source>
        <strain evidence="5 6">UCD-FST 08-225</strain>
    </source>
</reference>
<evidence type="ECO:0000313" key="6">
    <source>
        <dbReference type="Proteomes" id="UP000311382"/>
    </source>
</evidence>
<feature type="compositionally biased region" description="Basic and acidic residues" evidence="3">
    <location>
        <begin position="402"/>
        <end position="412"/>
    </location>
</feature>
<feature type="compositionally biased region" description="Low complexity" evidence="3">
    <location>
        <begin position="1"/>
        <end position="10"/>
    </location>
</feature>
<feature type="compositionally biased region" description="Basic and acidic residues" evidence="3">
    <location>
        <begin position="11"/>
        <end position="20"/>
    </location>
</feature>
<evidence type="ECO:0000256" key="3">
    <source>
        <dbReference type="SAM" id="MobiDB-lite"/>
    </source>
</evidence>
<dbReference type="Gene3D" id="1.25.40.180">
    <property type="match status" value="3"/>
</dbReference>
<dbReference type="GO" id="GO:0035145">
    <property type="term" value="C:exon-exon junction complex"/>
    <property type="evidence" value="ECO:0007669"/>
    <property type="project" value="TreeGrafter"/>
</dbReference>
<dbReference type="GO" id="GO:0005737">
    <property type="term" value="C:cytoplasm"/>
    <property type="evidence" value="ECO:0007669"/>
    <property type="project" value="UniProtKB-SubCell"/>
</dbReference>
<feature type="domain" description="MIF4G" evidence="4">
    <location>
        <begin position="461"/>
        <end position="653"/>
    </location>
</feature>
<dbReference type="STRING" id="5288.A0A5C5FU41"/>
<dbReference type="Gene3D" id="4.10.80.160">
    <property type="match status" value="1"/>
</dbReference>
<dbReference type="AlphaFoldDB" id="A0A5C5FU41"/>
<keyword evidence="6" id="KW-1185">Reference proteome</keyword>
<proteinExistence type="predicted"/>
<protein>
    <submittedName>
        <fullName evidence="5">Armadillo-type protein</fullName>
    </submittedName>
</protein>
<dbReference type="EMBL" id="SOZI01000067">
    <property type="protein sequence ID" value="TNY20427.1"/>
    <property type="molecule type" value="Genomic_DNA"/>
</dbReference>
<sequence>MATAATATPADAKESSREARAQRRLDLLDANIHAWQRAAPPEGLGKLDTSLKRHTALLVKLRSSLHTSAAIPGLLKEISQLSLEKYVEEAVGAVVEGLGKCKTAAETSGAVEVVSALHQRFPDLFTPPFSTLLVQGLKPATSTASDRDIQEKENNARIVKQRGVLRVVGELEAVGIIRRGDGKGTPGEVTWAALKDLLTSDKEALALVAPLAIAFAKHLGPIYLPRLDASSAVAGEGAEPSAHDFPAVGAEVDDGLIPREMKDKFRKLLVAYFDALGKREQRLHVDLQKQDKRNHEAYIRSGEVFEDREKNYEKAVKSWERGWASVTQLSELLSLPLPVLPSLQSSLNPSFVTAGASGAAGAGNDDLGPQSLWADEEEKKFYEDLRELRGEVPAAILGVPEGEDKGKGKEDEEKAEPEAAQAEEAKEVSRIDDEPAEEPVEDPIAKLDTTEPDPSIPSGPAAQLNAIFARLPEASSKASIDAIAVEFAFLNSKAARKRLVKTLGSVSRNRQDILPYYARLVGTLNPFMPDVGKELVALLEDEFRYFQRKKQADLAESRSKNLRFLSELTKFRVTPQHVIFHVYKVLLDDFSGPNIDNFCTVLESCGRFLLRSEATSERMKVVVDTFKRKKAAMHLDERQSAMLENAYYQCDPPDRPAIPPKERTPMQLYLRHLFYNVLNRNSSDKVLKLLRKLHWEDPAIVRKLHNAFTKVWKIKYSNVHLFAVLLYDLGRYHPDFSVGVLDDVLENIRTGMEVNNFKYNQQRVATVKYLGELYNYRVVDSRVVFDTLWSLVTFGHPEGRPSPEMPAAIDSPDDYFRIRLVCTLLDTCGACFDRGALKKKLDNFLVFFQMYVLAKGALPMDVGFMYSDTLEQVRPKLVRFQTFPEAAIAVDEMMAAVAKDALPDEELEEQDGQEGPRQGADEEGEDGSETEGDSDDETADGDESVDPNAFDDEDASGAERGRDPHAMTQDEEDDFARELAKMMVSSSEARERKPVALDVGIPLIRRQKAEDRAVDESDGAGAAAQEENRGMQFTLLTKRGNKQQALSMEIPRDSSIAMSTTLQREQNKAEQERLKRLVLDYESREEEADKQALKETLARRGIVLNYGAENRRKGVKVQVVP</sequence>
<dbReference type="GO" id="GO:0000184">
    <property type="term" value="P:nuclear-transcribed mRNA catabolic process, nonsense-mediated decay"/>
    <property type="evidence" value="ECO:0007669"/>
    <property type="project" value="InterPro"/>
</dbReference>
<dbReference type="GO" id="GO:0003723">
    <property type="term" value="F:RNA binding"/>
    <property type="evidence" value="ECO:0007669"/>
    <property type="project" value="InterPro"/>
</dbReference>
<evidence type="ECO:0000259" key="4">
    <source>
        <dbReference type="SMART" id="SM00543"/>
    </source>
</evidence>
<feature type="compositionally biased region" description="Basic and acidic residues" evidence="3">
    <location>
        <begin position="423"/>
        <end position="433"/>
    </location>
</feature>
<comment type="subcellular location">
    <subcellularLocation>
        <location evidence="1">Cytoplasm</location>
    </subcellularLocation>
</comment>
<dbReference type="OrthoDB" id="27832at2759"/>
<dbReference type="PANTHER" id="PTHR12839">
    <property type="entry name" value="NONSENSE-MEDIATED MRNA DECAY PROTEIN 2 UP-FRAMESHIFT SUPPRESSOR 2"/>
    <property type="match status" value="1"/>
</dbReference>
<dbReference type="InterPro" id="IPR016024">
    <property type="entry name" value="ARM-type_fold"/>
</dbReference>
<evidence type="ECO:0000313" key="5">
    <source>
        <dbReference type="EMBL" id="TNY20427.1"/>
    </source>
</evidence>
<feature type="region of interest" description="Disordered" evidence="3">
    <location>
        <begin position="906"/>
        <end position="969"/>
    </location>
</feature>
<feature type="region of interest" description="Disordered" evidence="3">
    <location>
        <begin position="393"/>
        <end position="461"/>
    </location>
</feature>
<dbReference type="FunFam" id="1.25.40.180:FF:000037">
    <property type="entry name" value="Nonsense-mediated mRNA decay factor (Upf2)"/>
    <property type="match status" value="1"/>
</dbReference>
<gene>
    <name evidence="5" type="ORF">DMC30DRAFT_447068</name>
</gene>
<dbReference type="InterPro" id="IPR007193">
    <property type="entry name" value="Upf2/Nmd2_C"/>
</dbReference>
<evidence type="ECO:0000256" key="2">
    <source>
        <dbReference type="ARBA" id="ARBA00022490"/>
    </source>
</evidence>
<keyword evidence="2" id="KW-0963">Cytoplasm</keyword>
<feature type="compositionally biased region" description="Acidic residues" evidence="3">
    <location>
        <begin position="921"/>
        <end position="956"/>
    </location>
</feature>
<feature type="region of interest" description="Disordered" evidence="3">
    <location>
        <begin position="1"/>
        <end position="20"/>
    </location>
</feature>
<feature type="domain" description="MIF4G" evidence="4">
    <location>
        <begin position="668"/>
        <end position="876"/>
    </location>
</feature>
<dbReference type="InterPro" id="IPR003890">
    <property type="entry name" value="MIF4G-like_typ-3"/>
</dbReference>
<dbReference type="PANTHER" id="PTHR12839:SF7">
    <property type="entry name" value="REGULATOR OF NONSENSE TRANSCRIPTS 2"/>
    <property type="match status" value="1"/>
</dbReference>
<feature type="region of interest" description="Disordered" evidence="3">
    <location>
        <begin position="1009"/>
        <end position="1069"/>
    </location>
</feature>
<comment type="caution">
    <text evidence="5">The sequence shown here is derived from an EMBL/GenBank/DDBJ whole genome shotgun (WGS) entry which is preliminary data.</text>
</comment>
<dbReference type="Pfam" id="PF04050">
    <property type="entry name" value="Upf2"/>
    <property type="match status" value="1"/>
</dbReference>
<dbReference type="SUPFAM" id="SSF48371">
    <property type="entry name" value="ARM repeat"/>
    <property type="match status" value="2"/>
</dbReference>
<organism evidence="5 6">
    <name type="scientific">Rhodotorula diobovata</name>
    <dbReference type="NCBI Taxonomy" id="5288"/>
    <lineage>
        <taxon>Eukaryota</taxon>
        <taxon>Fungi</taxon>
        <taxon>Dikarya</taxon>
        <taxon>Basidiomycota</taxon>
        <taxon>Pucciniomycotina</taxon>
        <taxon>Microbotryomycetes</taxon>
        <taxon>Sporidiobolales</taxon>
        <taxon>Sporidiobolaceae</taxon>
        <taxon>Rhodotorula</taxon>
    </lineage>
</organism>
<name>A0A5C5FU41_9BASI</name>
<evidence type="ECO:0000256" key="1">
    <source>
        <dbReference type="ARBA" id="ARBA00004496"/>
    </source>
</evidence>
<dbReference type="Pfam" id="PF02854">
    <property type="entry name" value="MIF4G"/>
    <property type="match status" value="2"/>
</dbReference>
<accession>A0A5C5FU41</accession>
<dbReference type="InterPro" id="IPR039762">
    <property type="entry name" value="Nmd2/UPF2"/>
</dbReference>